<comment type="subcellular location">
    <subcellularLocation>
        <location evidence="1">Membrane</location>
        <topology evidence="1">Multi-pass membrane protein</topology>
    </subcellularLocation>
</comment>
<dbReference type="PANTHER" id="PTHR43461:SF1">
    <property type="entry name" value="TRANSMEMBRANE PROTEIN 256"/>
    <property type="match status" value="1"/>
</dbReference>
<evidence type="ECO:0000313" key="8">
    <source>
        <dbReference type="Proteomes" id="UP001225316"/>
    </source>
</evidence>
<keyword evidence="4 6" id="KW-1133">Transmembrane helix</keyword>
<organism evidence="7 8">
    <name type="scientific">Thalassobacterium maritimum</name>
    <dbReference type="NCBI Taxonomy" id="3041265"/>
    <lineage>
        <taxon>Bacteria</taxon>
        <taxon>Pseudomonadati</taxon>
        <taxon>Verrucomicrobiota</taxon>
        <taxon>Opitutia</taxon>
        <taxon>Puniceicoccales</taxon>
        <taxon>Coraliomargaritaceae</taxon>
        <taxon>Thalassobacterium</taxon>
    </lineage>
</organism>
<evidence type="ECO:0000256" key="1">
    <source>
        <dbReference type="ARBA" id="ARBA00004141"/>
    </source>
</evidence>
<feature type="transmembrane region" description="Helical" evidence="6">
    <location>
        <begin position="7"/>
        <end position="28"/>
    </location>
</feature>
<evidence type="ECO:0000256" key="2">
    <source>
        <dbReference type="ARBA" id="ARBA00009694"/>
    </source>
</evidence>
<sequence>MSLQRTYILTGACFALASVTLGAFGAHALESRLATAGTQATWETAVDYQMWHALALLIVASYKCAGRAQRLALLCFSIGIPLFSGSLYWLALGGPRWLGPITPLGGLAFIIGWAALIVAALKMKHE</sequence>
<accession>A0ABU1AS93</accession>
<proteinExistence type="inferred from homology"/>
<dbReference type="Pfam" id="PF04241">
    <property type="entry name" value="DUF423"/>
    <property type="match status" value="1"/>
</dbReference>
<name>A0ABU1AS93_9BACT</name>
<evidence type="ECO:0000256" key="4">
    <source>
        <dbReference type="ARBA" id="ARBA00022989"/>
    </source>
</evidence>
<feature type="transmembrane region" description="Helical" evidence="6">
    <location>
        <begin position="48"/>
        <end position="64"/>
    </location>
</feature>
<evidence type="ECO:0000313" key="7">
    <source>
        <dbReference type="EMBL" id="MDQ8207025.1"/>
    </source>
</evidence>
<dbReference type="EMBL" id="JARXHW010000009">
    <property type="protein sequence ID" value="MDQ8207025.1"/>
    <property type="molecule type" value="Genomic_DNA"/>
</dbReference>
<protein>
    <submittedName>
        <fullName evidence="7">DUF423 domain-containing protein</fullName>
    </submittedName>
</protein>
<keyword evidence="8" id="KW-1185">Reference proteome</keyword>
<comment type="similarity">
    <text evidence="2">Belongs to the UPF0382 family.</text>
</comment>
<evidence type="ECO:0000256" key="3">
    <source>
        <dbReference type="ARBA" id="ARBA00022692"/>
    </source>
</evidence>
<evidence type="ECO:0000256" key="6">
    <source>
        <dbReference type="SAM" id="Phobius"/>
    </source>
</evidence>
<dbReference type="InterPro" id="IPR006696">
    <property type="entry name" value="DUF423"/>
</dbReference>
<evidence type="ECO:0000256" key="5">
    <source>
        <dbReference type="ARBA" id="ARBA00023136"/>
    </source>
</evidence>
<feature type="transmembrane region" description="Helical" evidence="6">
    <location>
        <begin position="97"/>
        <end position="121"/>
    </location>
</feature>
<gene>
    <name evidence="7" type="ORF">QEH52_05870</name>
</gene>
<keyword evidence="3 6" id="KW-0812">Transmembrane</keyword>
<comment type="caution">
    <text evidence="7">The sequence shown here is derived from an EMBL/GenBank/DDBJ whole genome shotgun (WGS) entry which is preliminary data.</text>
</comment>
<dbReference type="PANTHER" id="PTHR43461">
    <property type="entry name" value="TRANSMEMBRANE PROTEIN 256"/>
    <property type="match status" value="1"/>
</dbReference>
<reference evidence="7 8" key="1">
    <citation type="submission" date="2023-04" db="EMBL/GenBank/DDBJ databases">
        <title>A novel bacteria isolated from coastal sediment.</title>
        <authorList>
            <person name="Liu X.-J."/>
            <person name="Du Z.-J."/>
        </authorList>
    </citation>
    <scope>NUCLEOTIDE SEQUENCE [LARGE SCALE GENOMIC DNA]</scope>
    <source>
        <strain evidence="7 8">SDUM461003</strain>
    </source>
</reference>
<dbReference type="RefSeq" id="WP_308949163.1">
    <property type="nucleotide sequence ID" value="NZ_JARXHW010000009.1"/>
</dbReference>
<keyword evidence="5 6" id="KW-0472">Membrane</keyword>
<feature type="transmembrane region" description="Helical" evidence="6">
    <location>
        <begin position="71"/>
        <end position="91"/>
    </location>
</feature>
<dbReference type="Proteomes" id="UP001225316">
    <property type="component" value="Unassembled WGS sequence"/>
</dbReference>